<keyword evidence="4" id="KW-1185">Reference proteome</keyword>
<sequence length="122" mass="12934">GAVGLWAGPGVSLRLSLAGAWHVVRGRSLGQFPRVLGLLEALGRAAPGALRFRHAARLRLGLQAAVTILLGWPIPAAILPPSPGRWWCGCCRRPSPRGRSSTPSTPSSPRGRRRRPAATARP</sequence>
<dbReference type="InterPro" id="IPR039098">
    <property type="entry name" value="TINF2"/>
</dbReference>
<feature type="compositionally biased region" description="Low complexity" evidence="1">
    <location>
        <begin position="97"/>
        <end position="109"/>
    </location>
</feature>
<dbReference type="GO" id="GO:0016233">
    <property type="term" value="P:telomere capping"/>
    <property type="evidence" value="ECO:0007669"/>
    <property type="project" value="InterPro"/>
</dbReference>
<dbReference type="GO" id="GO:1904356">
    <property type="term" value="P:regulation of telomere maintenance via telomere lengthening"/>
    <property type="evidence" value="ECO:0007669"/>
    <property type="project" value="TreeGrafter"/>
</dbReference>
<reference evidence="3" key="2">
    <citation type="submission" date="2025-09" db="UniProtKB">
        <authorList>
            <consortium name="Ensembl"/>
        </authorList>
    </citation>
    <scope>IDENTIFICATION</scope>
</reference>
<dbReference type="GO" id="GO:0042162">
    <property type="term" value="F:telomeric DNA binding"/>
    <property type="evidence" value="ECO:0007669"/>
    <property type="project" value="TreeGrafter"/>
</dbReference>
<evidence type="ECO:0000256" key="1">
    <source>
        <dbReference type="SAM" id="MobiDB-lite"/>
    </source>
</evidence>
<proteinExistence type="predicted"/>
<reference evidence="3" key="1">
    <citation type="submission" date="2025-08" db="UniProtKB">
        <authorList>
            <consortium name="Ensembl"/>
        </authorList>
    </citation>
    <scope>IDENTIFICATION</scope>
</reference>
<evidence type="ECO:0000313" key="4">
    <source>
        <dbReference type="Proteomes" id="UP000694419"/>
    </source>
</evidence>
<dbReference type="AlphaFoldDB" id="A0A8C3PRZ0"/>
<dbReference type="Proteomes" id="UP000694419">
    <property type="component" value="Unplaced"/>
</dbReference>
<dbReference type="Pfam" id="PF14973">
    <property type="entry name" value="TINF2_N"/>
    <property type="match status" value="1"/>
</dbReference>
<evidence type="ECO:0000313" key="3">
    <source>
        <dbReference type="Ensembl" id="ENSCPGP00000023291.1"/>
    </source>
</evidence>
<evidence type="ECO:0000259" key="2">
    <source>
        <dbReference type="Pfam" id="PF14973"/>
    </source>
</evidence>
<feature type="region of interest" description="Disordered" evidence="1">
    <location>
        <begin position="92"/>
        <end position="122"/>
    </location>
</feature>
<dbReference type="PANTHER" id="PTHR15512">
    <property type="entry name" value="TERF1-INTERACTING NUCLEAR FACTOR 2"/>
    <property type="match status" value="1"/>
</dbReference>
<protein>
    <recommendedName>
        <fullName evidence="2">TERF1-interacting nuclear factor 2 N-terminal domain-containing protein</fullName>
    </recommendedName>
</protein>
<dbReference type="PANTHER" id="PTHR15512:SF0">
    <property type="entry name" value="TERF1-INTERACTING NUCLEAR FACTOR 2"/>
    <property type="match status" value="1"/>
</dbReference>
<dbReference type="InterPro" id="IPR029400">
    <property type="entry name" value="TINF2_N"/>
</dbReference>
<name>A0A8C3PRZ0_9CHAR</name>
<dbReference type="GO" id="GO:0070187">
    <property type="term" value="C:shelterin complex"/>
    <property type="evidence" value="ECO:0007669"/>
    <property type="project" value="InterPro"/>
</dbReference>
<accession>A0A8C3PRZ0</accession>
<feature type="domain" description="TERF1-interacting nuclear factor 2 N-terminal" evidence="2">
    <location>
        <begin position="21"/>
        <end position="67"/>
    </location>
</feature>
<dbReference type="Ensembl" id="ENSCPGT00000025449.1">
    <property type="protein sequence ID" value="ENSCPGP00000023291.1"/>
    <property type="gene ID" value="ENSCPGG00000016138.1"/>
</dbReference>
<organism evidence="3 4">
    <name type="scientific">Calidris pygmaea</name>
    <name type="common">Spoon-billed sandpiper</name>
    <dbReference type="NCBI Taxonomy" id="425635"/>
    <lineage>
        <taxon>Eukaryota</taxon>
        <taxon>Metazoa</taxon>
        <taxon>Chordata</taxon>
        <taxon>Craniata</taxon>
        <taxon>Vertebrata</taxon>
        <taxon>Euteleostomi</taxon>
        <taxon>Archelosauria</taxon>
        <taxon>Archosauria</taxon>
        <taxon>Dinosauria</taxon>
        <taxon>Saurischia</taxon>
        <taxon>Theropoda</taxon>
        <taxon>Coelurosauria</taxon>
        <taxon>Aves</taxon>
        <taxon>Neognathae</taxon>
        <taxon>Neoaves</taxon>
        <taxon>Charadriiformes</taxon>
        <taxon>Scolopacidae</taxon>
        <taxon>Calidris</taxon>
    </lineage>
</organism>